<gene>
    <name evidence="7" type="ORF">B0537_10700</name>
</gene>
<dbReference type="PRINTS" id="PR00149">
    <property type="entry name" value="FUMRATELYASE"/>
</dbReference>
<evidence type="ECO:0000313" key="8">
    <source>
        <dbReference type="Proteomes" id="UP000189464"/>
    </source>
</evidence>
<dbReference type="FunFam" id="1.10.275.10:FF:000001">
    <property type="entry name" value="Fumarate hydratase, mitochondrial"/>
    <property type="match status" value="1"/>
</dbReference>
<dbReference type="Proteomes" id="UP000189464">
    <property type="component" value="Chromosome"/>
</dbReference>
<dbReference type="InterPro" id="IPR008948">
    <property type="entry name" value="L-Aspartase-like"/>
</dbReference>
<dbReference type="PROSITE" id="PS00163">
    <property type="entry name" value="FUMARATE_LYASES"/>
    <property type="match status" value="1"/>
</dbReference>
<evidence type="ECO:0000256" key="2">
    <source>
        <dbReference type="ARBA" id="ARBA00012992"/>
    </source>
</evidence>
<dbReference type="NCBIfam" id="NF008909">
    <property type="entry name" value="PRK12273.1"/>
    <property type="match status" value="1"/>
</dbReference>
<dbReference type="InterPro" id="IPR051546">
    <property type="entry name" value="Aspartate_Ammonia-Lyase"/>
</dbReference>
<dbReference type="GO" id="GO:0008797">
    <property type="term" value="F:aspartate ammonia-lyase activity"/>
    <property type="evidence" value="ECO:0007669"/>
    <property type="project" value="UniProtKB-EC"/>
</dbReference>
<name>A0A1S6J0M9_9FIRM</name>
<dbReference type="CDD" id="cd01357">
    <property type="entry name" value="Aspartase"/>
    <property type="match status" value="1"/>
</dbReference>
<dbReference type="GO" id="GO:0005829">
    <property type="term" value="C:cytosol"/>
    <property type="evidence" value="ECO:0007669"/>
    <property type="project" value="TreeGrafter"/>
</dbReference>
<dbReference type="SUPFAM" id="SSF48557">
    <property type="entry name" value="L-aspartase-like"/>
    <property type="match status" value="1"/>
</dbReference>
<dbReference type="EC" id="4.3.1.1" evidence="2"/>
<evidence type="ECO:0000256" key="3">
    <source>
        <dbReference type="ARBA" id="ARBA00022605"/>
    </source>
</evidence>
<proteinExistence type="predicted"/>
<dbReference type="PANTHER" id="PTHR42696">
    <property type="entry name" value="ASPARTATE AMMONIA-LYASE"/>
    <property type="match status" value="1"/>
</dbReference>
<dbReference type="Gene3D" id="1.20.200.10">
    <property type="entry name" value="Fumarase/aspartase (Central domain)"/>
    <property type="match status" value="1"/>
</dbReference>
<dbReference type="GO" id="GO:0006099">
    <property type="term" value="P:tricarboxylic acid cycle"/>
    <property type="evidence" value="ECO:0007669"/>
    <property type="project" value="InterPro"/>
</dbReference>
<dbReference type="PANTHER" id="PTHR42696:SF2">
    <property type="entry name" value="ASPARTATE AMMONIA-LYASE"/>
    <property type="match status" value="1"/>
</dbReference>
<dbReference type="Gene3D" id="1.10.275.10">
    <property type="entry name" value="Fumarase/aspartase (N-terminal domain)"/>
    <property type="match status" value="1"/>
</dbReference>
<evidence type="ECO:0000259" key="5">
    <source>
        <dbReference type="Pfam" id="PF00206"/>
    </source>
</evidence>
<dbReference type="GO" id="GO:0006531">
    <property type="term" value="P:aspartate metabolic process"/>
    <property type="evidence" value="ECO:0007669"/>
    <property type="project" value="TreeGrafter"/>
</dbReference>
<dbReference type="Gene3D" id="1.10.40.30">
    <property type="entry name" value="Fumarase/aspartase (C-terminal domain)"/>
    <property type="match status" value="1"/>
</dbReference>
<dbReference type="FunFam" id="1.20.200.10:FF:000001">
    <property type="entry name" value="Fumarate hydratase, mitochondrial"/>
    <property type="match status" value="1"/>
</dbReference>
<sequence length="477" mass="50993">MAYRIEEDLIGPREIPQDAYYGIHTLRAAENFNISRQRVHPELIKALAVVKQAAAETNMALGNLNPTIGNAIFQAAAEVAEGKLADQFIVDALQGGAGTSTNMNVNEVIANRAIEILGGTKGDYSLVHPLNHVNMSQSTNDVYPTALRIAAIRLLIHLSQACANLQGALQEKEAQFAGILKIGRTEMQDAVPITLGQEFSAWAEAIARDRWRLYKVEERLRQVNLGGTAVGTGLNAERKYIYSVIERLRALTGLGLARNENMIDGTQNADVFVEVSGLVKACAASLAKIAGDLRLLSSGPRAGLGEIRLPDLQAGSSIMPGKVNPVIPEMITQAAYQAMAQDLAITLAAQAGQLELNAFLPLIAANLLPAMETLAKAMNAMAERCIRGIEAVPEKCLAHLHDSVGIITVITPHVGYDVAAELAKTALKTGLSVRTVILQAGIFTEEELDQLLRPEIVTRPGIAGKGKIQGKGAKKDG</sequence>
<dbReference type="EMBL" id="CP019698">
    <property type="protein sequence ID" value="AQS60582.1"/>
    <property type="molecule type" value="Genomic_DNA"/>
</dbReference>
<accession>A0A1S6J0M9</accession>
<evidence type="ECO:0000256" key="1">
    <source>
        <dbReference type="ARBA" id="ARBA00001494"/>
    </source>
</evidence>
<protein>
    <recommendedName>
        <fullName evidence="2">aspartate ammonia-lyase</fullName>
        <ecNumber evidence="2">4.3.1.1</ecNumber>
    </recommendedName>
</protein>
<dbReference type="KEGG" id="dfg:B0537_10700"/>
<evidence type="ECO:0000256" key="4">
    <source>
        <dbReference type="ARBA" id="ARBA00023239"/>
    </source>
</evidence>
<dbReference type="InterPro" id="IPR000362">
    <property type="entry name" value="Fumarate_lyase_fam"/>
</dbReference>
<dbReference type="InterPro" id="IPR020557">
    <property type="entry name" value="Fumarate_lyase_CS"/>
</dbReference>
<reference evidence="7 8" key="1">
    <citation type="journal article" date="2016" name="Int. J. Syst. Evol. Microbiol.">
        <title>Desulfotomaculum ferrireducens sp. nov., a moderately thermophilic sulfate-reducing and dissimilatory Fe(III)-reducing bacterium isolated from compost.</title>
        <authorList>
            <person name="Yang G."/>
            <person name="Guo J."/>
            <person name="Zhuang L."/>
            <person name="Yuan Y."/>
            <person name="Zhou S."/>
        </authorList>
    </citation>
    <scope>NUCLEOTIDE SEQUENCE [LARGE SCALE GENOMIC DNA]</scope>
    <source>
        <strain evidence="7 8">GSS09</strain>
    </source>
</reference>
<dbReference type="AlphaFoldDB" id="A0A1S6J0M9"/>
<evidence type="ECO:0000259" key="6">
    <source>
        <dbReference type="Pfam" id="PF10415"/>
    </source>
</evidence>
<dbReference type="GO" id="GO:0008652">
    <property type="term" value="P:amino acid biosynthetic process"/>
    <property type="evidence" value="ECO:0007669"/>
    <property type="project" value="UniProtKB-KW"/>
</dbReference>
<feature type="domain" description="Fumarase C C-terminal" evidence="6">
    <location>
        <begin position="406"/>
        <end position="458"/>
    </location>
</feature>
<feature type="domain" description="Fumarate lyase N-terminal" evidence="5">
    <location>
        <begin position="13"/>
        <end position="339"/>
    </location>
</feature>
<dbReference type="InterPro" id="IPR024083">
    <property type="entry name" value="Fumarase/histidase_N"/>
</dbReference>
<keyword evidence="4 7" id="KW-0456">Lyase</keyword>
<dbReference type="FunFam" id="1.10.40.30:FF:000002">
    <property type="entry name" value="Fumarate hydratase class II"/>
    <property type="match status" value="1"/>
</dbReference>
<evidence type="ECO:0000313" key="7">
    <source>
        <dbReference type="EMBL" id="AQS60582.1"/>
    </source>
</evidence>
<comment type="catalytic activity">
    <reaction evidence="1">
        <text>L-aspartate = fumarate + NH4(+)</text>
        <dbReference type="Rhea" id="RHEA:16601"/>
        <dbReference type="ChEBI" id="CHEBI:28938"/>
        <dbReference type="ChEBI" id="CHEBI:29806"/>
        <dbReference type="ChEBI" id="CHEBI:29991"/>
        <dbReference type="EC" id="4.3.1.1"/>
    </reaction>
</comment>
<dbReference type="Pfam" id="PF10415">
    <property type="entry name" value="FumaraseC_C"/>
    <property type="match status" value="1"/>
</dbReference>
<organism evidence="7 8">
    <name type="scientific">Desulforamulus ferrireducens</name>
    <dbReference type="NCBI Taxonomy" id="1833852"/>
    <lineage>
        <taxon>Bacteria</taxon>
        <taxon>Bacillati</taxon>
        <taxon>Bacillota</taxon>
        <taxon>Clostridia</taxon>
        <taxon>Eubacteriales</taxon>
        <taxon>Peptococcaceae</taxon>
        <taxon>Desulforamulus</taxon>
    </lineage>
</organism>
<keyword evidence="8" id="KW-1185">Reference proteome</keyword>
<keyword evidence="3" id="KW-0028">Amino-acid biosynthesis</keyword>
<dbReference type="Pfam" id="PF00206">
    <property type="entry name" value="Lyase_1"/>
    <property type="match status" value="1"/>
</dbReference>
<dbReference type="STRING" id="1833852.B0537_10700"/>
<dbReference type="InterPro" id="IPR018951">
    <property type="entry name" value="Fumarase_C_C"/>
</dbReference>
<dbReference type="InterPro" id="IPR022761">
    <property type="entry name" value="Fumarate_lyase_N"/>
</dbReference>